<keyword evidence="2" id="KW-1185">Reference proteome</keyword>
<gene>
    <name evidence="1" type="ORF">AsAng_0003090</name>
</gene>
<dbReference type="EMBL" id="AP026867">
    <property type="protein sequence ID" value="BDS09605.1"/>
    <property type="molecule type" value="Genomic_DNA"/>
</dbReference>
<dbReference type="AlphaFoldDB" id="A0A915VKH5"/>
<evidence type="ECO:0000313" key="2">
    <source>
        <dbReference type="Proteomes" id="UP001060919"/>
    </source>
</evidence>
<reference evidence="1" key="1">
    <citation type="submission" date="2022-09" db="EMBL/GenBank/DDBJ databases">
        <title>Aureispira anguillicida sp. nov., isolated from Leptocephalus of Japanese eel Anguilla japonica.</title>
        <authorList>
            <person name="Yuasa K."/>
            <person name="Mekata T."/>
            <person name="Ikunari K."/>
        </authorList>
    </citation>
    <scope>NUCLEOTIDE SEQUENCE</scope>
    <source>
        <strain evidence="1">EL160426</strain>
    </source>
</reference>
<accession>A0A915VKH5</accession>
<proteinExistence type="predicted"/>
<evidence type="ECO:0000313" key="1">
    <source>
        <dbReference type="EMBL" id="BDS09605.1"/>
    </source>
</evidence>
<sequence length="86" mass="10371">MFIKKLRILASIFNFKKIILSQIVFHIKFNFNKKQVYQNLNFLLIFIKLTQLRHSSGYQHTIFSEKFSPSDSIIYNFDETNRSHLK</sequence>
<protein>
    <submittedName>
        <fullName evidence="1">Uncharacterized protein</fullName>
    </submittedName>
</protein>
<dbReference type="KEGG" id="aup:AsAng_0003090"/>
<dbReference type="Proteomes" id="UP001060919">
    <property type="component" value="Chromosome"/>
</dbReference>
<name>A0A915VKH5_9BACT</name>
<organism evidence="1 2">
    <name type="scientific">Aureispira anguillae</name>
    <dbReference type="NCBI Taxonomy" id="2864201"/>
    <lineage>
        <taxon>Bacteria</taxon>
        <taxon>Pseudomonadati</taxon>
        <taxon>Bacteroidota</taxon>
        <taxon>Saprospiria</taxon>
        <taxon>Saprospirales</taxon>
        <taxon>Saprospiraceae</taxon>
        <taxon>Aureispira</taxon>
    </lineage>
</organism>